<proteinExistence type="predicted"/>
<evidence type="ECO:0000256" key="2">
    <source>
        <dbReference type="ARBA" id="ARBA00022692"/>
    </source>
</evidence>
<keyword evidence="4 7" id="KW-1133">Transmembrane helix</keyword>
<dbReference type="PROSITE" id="PS00194">
    <property type="entry name" value="THIOREDOXIN_1"/>
    <property type="match status" value="1"/>
</dbReference>
<keyword evidence="2 7" id="KW-0812">Transmembrane</keyword>
<dbReference type="SUPFAM" id="SSF52833">
    <property type="entry name" value="Thioredoxin-like"/>
    <property type="match status" value="1"/>
</dbReference>
<evidence type="ECO:0000256" key="4">
    <source>
        <dbReference type="ARBA" id="ARBA00022989"/>
    </source>
</evidence>
<evidence type="ECO:0000256" key="6">
    <source>
        <dbReference type="ARBA" id="ARBA00023284"/>
    </source>
</evidence>
<dbReference type="GO" id="GO:0015035">
    <property type="term" value="F:protein-disulfide reductase activity"/>
    <property type="evidence" value="ECO:0007669"/>
    <property type="project" value="TreeGrafter"/>
</dbReference>
<dbReference type="AlphaFoldDB" id="A0AA91BVI0"/>
<feature type="transmembrane region" description="Helical" evidence="7">
    <location>
        <begin position="490"/>
        <end position="508"/>
    </location>
</feature>
<dbReference type="InterPro" id="IPR003834">
    <property type="entry name" value="Cyt_c_assmbl_TM_dom"/>
</dbReference>
<evidence type="ECO:0000256" key="5">
    <source>
        <dbReference type="ARBA" id="ARBA00023136"/>
    </source>
</evidence>
<keyword evidence="6" id="KW-0676">Redox-active center</keyword>
<feature type="transmembrane region" description="Helical" evidence="7">
    <location>
        <begin position="286"/>
        <end position="311"/>
    </location>
</feature>
<dbReference type="GO" id="GO:0017004">
    <property type="term" value="P:cytochrome complex assembly"/>
    <property type="evidence" value="ECO:0007669"/>
    <property type="project" value="UniProtKB-KW"/>
</dbReference>
<dbReference type="InterPro" id="IPR035671">
    <property type="entry name" value="DsbD_gamma"/>
</dbReference>
<dbReference type="PANTHER" id="PTHR32234:SF3">
    <property type="entry name" value="SUPPRESSION OF COPPER SENSITIVITY PROTEIN"/>
    <property type="match status" value="1"/>
</dbReference>
<evidence type="ECO:0000256" key="3">
    <source>
        <dbReference type="ARBA" id="ARBA00022748"/>
    </source>
</evidence>
<gene>
    <name evidence="10" type="ORF">GS634_20215</name>
</gene>
<feature type="domain" description="Cytochrome C biogenesis protein transmembrane" evidence="8">
    <location>
        <begin position="288"/>
        <end position="504"/>
    </location>
</feature>
<dbReference type="PANTHER" id="PTHR32234">
    <property type="entry name" value="THIOL:DISULFIDE INTERCHANGE PROTEIN DSBD"/>
    <property type="match status" value="1"/>
</dbReference>
<dbReference type="Pfam" id="PF02683">
    <property type="entry name" value="DsbD_TM"/>
    <property type="match status" value="1"/>
</dbReference>
<keyword evidence="5 7" id="KW-0472">Membrane</keyword>
<dbReference type="InterPro" id="IPR017937">
    <property type="entry name" value="Thioredoxin_CS"/>
</dbReference>
<dbReference type="GO" id="GO:0016020">
    <property type="term" value="C:membrane"/>
    <property type="evidence" value="ECO:0007669"/>
    <property type="project" value="UniProtKB-SubCell"/>
</dbReference>
<feature type="transmembrane region" description="Helical" evidence="7">
    <location>
        <begin position="450"/>
        <end position="470"/>
    </location>
</feature>
<dbReference type="CDD" id="cd02953">
    <property type="entry name" value="DsbDgamma"/>
    <property type="match status" value="1"/>
</dbReference>
<name>A0AA91BVI0_9RHOB</name>
<accession>A0AA91BVI0</accession>
<keyword evidence="3" id="KW-0201">Cytochrome c-type biogenesis</keyword>
<feature type="domain" description="Thiol:disulfide interchange protein DsbD N-terminal" evidence="9">
    <location>
        <begin position="43"/>
        <end position="143"/>
    </location>
</feature>
<dbReference type="GO" id="GO:0045454">
    <property type="term" value="P:cell redox homeostasis"/>
    <property type="evidence" value="ECO:0007669"/>
    <property type="project" value="TreeGrafter"/>
</dbReference>
<sequence length="698" mass="73933">MILGLIFGQTSAGTSLAATSQAYESEPLIAHIITAQDGIAPDVKTITAGLHLKLGEDWKTYWKSPGEVGIPPKITWNGSQNVSDVQFHWPAPIRFRAFGIENFGYKDEVVFPLTVTLENPGAPVDLKAAVTTLICSDICVPVEFSLDLSLTQGTGRDQDSARLINAFLSRVPTTGNTSGMKSDAATLDTESEMLTLNFTSDLPFDAPDVFPDMGRDTAFGAPDIRLAGDRRQLWVQFPVLALAQAPPSLSVTVTDTNRVAEFSPRTDAPPTPPPYEIAAAETSASALVWIILLAVGGGLILNVMPCVLPVLSIKLSSAVKARDRSAAQIRAGFLASAAGILTFMWLLAAITIAARSLGYSVGWGIQFQNPLFLAVMIVVLAVFAASLAGLFEITLPQSLNTRLAHVEKGRVSLVGDFLTGTFSAVLATPCSAPFLGTAVAFALTGRPVDIVAIFTAMGVGLAIPYLLVAVHPKLTAALPKPGRWMVGLKWALSAALLTTIGWLVWVMVGVAGDTAATATVLAATVLVLLIWKSTMMPPVLRWTALLLTLTAAFAAPVVIAGKDRSKLLEPAGEIPWITFSRSEIARLVSRGEVVFVDVTADWCLTCKANKALVLERGEVLATLQSDKAIPMQADWTRPDDVIARFLEDNGRFGIPFNIVYGPSAPEGIALPEILTTNAILGAMEQAAPIAGGAVESGS</sequence>
<feature type="transmembrane region" description="Helical" evidence="7">
    <location>
        <begin position="417"/>
        <end position="444"/>
    </location>
</feature>
<dbReference type="Pfam" id="PF11412">
    <property type="entry name" value="DsbD_N"/>
    <property type="match status" value="1"/>
</dbReference>
<dbReference type="RefSeq" id="WP_152460785.1">
    <property type="nucleotide sequence ID" value="NZ_WVRA01000010.1"/>
</dbReference>
<protein>
    <submittedName>
        <fullName evidence="10">Copper-binding protein</fullName>
    </submittedName>
</protein>
<evidence type="ECO:0000259" key="9">
    <source>
        <dbReference type="Pfam" id="PF11412"/>
    </source>
</evidence>
<evidence type="ECO:0000256" key="7">
    <source>
        <dbReference type="SAM" id="Phobius"/>
    </source>
</evidence>
<evidence type="ECO:0000313" key="10">
    <source>
        <dbReference type="EMBL" id="NOE20458.1"/>
    </source>
</evidence>
<feature type="transmembrane region" description="Helical" evidence="7">
    <location>
        <begin position="543"/>
        <end position="561"/>
    </location>
</feature>
<comment type="caution">
    <text evidence="10">The sequence shown here is derived from an EMBL/GenBank/DDBJ whole genome shotgun (WGS) entry which is preliminary data.</text>
</comment>
<dbReference type="Proteomes" id="UP000597886">
    <property type="component" value="Unassembled WGS sequence"/>
</dbReference>
<dbReference type="InterPro" id="IPR028250">
    <property type="entry name" value="DsbDN"/>
</dbReference>
<reference evidence="10" key="1">
    <citation type="submission" date="2019-12" db="EMBL/GenBank/DDBJ databases">
        <title>Ruegeria JWLKs population differentiation of coral mucus and skeleton niches.</title>
        <authorList>
            <person name="Luo D."/>
        </authorList>
    </citation>
    <scope>NUCLEOTIDE SEQUENCE</scope>
    <source>
        <strain evidence="10">HKCCD6181</strain>
    </source>
</reference>
<evidence type="ECO:0000259" key="8">
    <source>
        <dbReference type="Pfam" id="PF02683"/>
    </source>
</evidence>
<feature type="transmembrane region" description="Helical" evidence="7">
    <location>
        <begin position="331"/>
        <end position="352"/>
    </location>
</feature>
<dbReference type="EMBL" id="WVRA01000010">
    <property type="protein sequence ID" value="NOE20458.1"/>
    <property type="molecule type" value="Genomic_DNA"/>
</dbReference>
<evidence type="ECO:0000256" key="1">
    <source>
        <dbReference type="ARBA" id="ARBA00004141"/>
    </source>
</evidence>
<organism evidence="10 11">
    <name type="scientific">Ruegeria atlantica</name>
    <dbReference type="NCBI Taxonomy" id="81569"/>
    <lineage>
        <taxon>Bacteria</taxon>
        <taxon>Pseudomonadati</taxon>
        <taxon>Pseudomonadota</taxon>
        <taxon>Alphaproteobacteria</taxon>
        <taxon>Rhodobacterales</taxon>
        <taxon>Roseobacteraceae</taxon>
        <taxon>Ruegeria</taxon>
    </lineage>
</organism>
<dbReference type="Pfam" id="PF13899">
    <property type="entry name" value="Thioredoxin_7"/>
    <property type="match status" value="1"/>
</dbReference>
<feature type="transmembrane region" description="Helical" evidence="7">
    <location>
        <begin position="514"/>
        <end position="531"/>
    </location>
</feature>
<comment type="subcellular location">
    <subcellularLocation>
        <location evidence="1">Membrane</location>
        <topology evidence="1">Multi-pass membrane protein</topology>
    </subcellularLocation>
</comment>
<dbReference type="Gene3D" id="3.40.30.10">
    <property type="entry name" value="Glutaredoxin"/>
    <property type="match status" value="1"/>
</dbReference>
<dbReference type="InterPro" id="IPR036249">
    <property type="entry name" value="Thioredoxin-like_sf"/>
</dbReference>
<feature type="transmembrane region" description="Helical" evidence="7">
    <location>
        <begin position="372"/>
        <end position="396"/>
    </location>
</feature>
<evidence type="ECO:0000313" key="11">
    <source>
        <dbReference type="Proteomes" id="UP000597886"/>
    </source>
</evidence>